<dbReference type="RefSeq" id="WP_157540362.1">
    <property type="nucleotide sequence ID" value="NZ_WQLA01000002.1"/>
</dbReference>
<comment type="caution">
    <text evidence="2">The sequence shown here is derived from an EMBL/GenBank/DDBJ whole genome shotgun (WGS) entry which is preliminary data.</text>
</comment>
<sequence>MFKQFTENVSGNQIYLLVSLAIFLVFFIVVSIMLIKSRREHNDYMSDMPLRDSFVEPDSFLSR</sequence>
<organism evidence="2 3">
    <name type="scientific">Mucilaginibacter aquatilis</name>
    <dbReference type="NCBI Taxonomy" id="1517760"/>
    <lineage>
        <taxon>Bacteria</taxon>
        <taxon>Pseudomonadati</taxon>
        <taxon>Bacteroidota</taxon>
        <taxon>Sphingobacteriia</taxon>
        <taxon>Sphingobacteriales</taxon>
        <taxon>Sphingobacteriaceae</taxon>
        <taxon>Mucilaginibacter</taxon>
    </lineage>
</organism>
<name>A0A6I4IQ70_9SPHI</name>
<keyword evidence="1" id="KW-1133">Transmembrane helix</keyword>
<evidence type="ECO:0000256" key="1">
    <source>
        <dbReference type="SAM" id="Phobius"/>
    </source>
</evidence>
<evidence type="ECO:0008006" key="4">
    <source>
        <dbReference type="Google" id="ProtNLM"/>
    </source>
</evidence>
<keyword evidence="1" id="KW-0812">Transmembrane</keyword>
<dbReference type="Proteomes" id="UP000434850">
    <property type="component" value="Unassembled WGS sequence"/>
</dbReference>
<dbReference type="EMBL" id="WQLA01000002">
    <property type="protein sequence ID" value="MVN90584.1"/>
    <property type="molecule type" value="Genomic_DNA"/>
</dbReference>
<protein>
    <recommendedName>
        <fullName evidence="4">CcoQ/FixQ family Cbb3-type cytochrome c oxidase assembly chaperone</fullName>
    </recommendedName>
</protein>
<evidence type="ECO:0000313" key="2">
    <source>
        <dbReference type="EMBL" id="MVN90584.1"/>
    </source>
</evidence>
<accession>A0A6I4IQ70</accession>
<evidence type="ECO:0000313" key="3">
    <source>
        <dbReference type="Proteomes" id="UP000434850"/>
    </source>
</evidence>
<proteinExistence type="predicted"/>
<keyword evidence="1" id="KW-0472">Membrane</keyword>
<gene>
    <name evidence="2" type="ORF">GO816_05545</name>
</gene>
<reference evidence="2 3" key="1">
    <citation type="submission" date="2019-12" db="EMBL/GenBank/DDBJ databases">
        <title>Mucilaginibacter sp. HME9299 genome sequencing and assembly.</title>
        <authorList>
            <person name="Kang H."/>
            <person name="Kim H."/>
            <person name="Joh K."/>
        </authorList>
    </citation>
    <scope>NUCLEOTIDE SEQUENCE [LARGE SCALE GENOMIC DNA]</scope>
    <source>
        <strain evidence="2 3">HME9299</strain>
    </source>
</reference>
<keyword evidence="3" id="KW-1185">Reference proteome</keyword>
<feature type="transmembrane region" description="Helical" evidence="1">
    <location>
        <begin position="14"/>
        <end position="35"/>
    </location>
</feature>
<dbReference type="AlphaFoldDB" id="A0A6I4IQ70"/>
<dbReference type="OrthoDB" id="1495084at2"/>